<name>A0A930Y9D6_9ACTN</name>
<dbReference type="NCBIfam" id="NF033679">
    <property type="entry name" value="DNRLRE_dom"/>
    <property type="match status" value="1"/>
</dbReference>
<feature type="non-terminal residue" evidence="5">
    <location>
        <position position="1"/>
    </location>
</feature>
<proteinExistence type="predicted"/>
<evidence type="ECO:0000313" key="5">
    <source>
        <dbReference type="EMBL" id="MBF4164016.1"/>
    </source>
</evidence>
<dbReference type="RefSeq" id="WP_194505279.1">
    <property type="nucleotide sequence ID" value="NZ_JADIVZ010000023.1"/>
</dbReference>
<accession>A0A930Y9D6</accession>
<feature type="domain" description="Carbohydrate-binding module family 96" evidence="4">
    <location>
        <begin position="120"/>
        <end position="283"/>
    </location>
</feature>
<dbReference type="AlphaFoldDB" id="A0A930Y9D6"/>
<comment type="caution">
    <text evidence="5">The sequence shown here is derived from an EMBL/GenBank/DDBJ whole genome shotgun (WGS) entry which is preliminary data.</text>
</comment>
<evidence type="ECO:0000256" key="3">
    <source>
        <dbReference type="ARBA" id="ARBA00022729"/>
    </source>
</evidence>
<dbReference type="InterPro" id="IPR055372">
    <property type="entry name" value="CBM96"/>
</dbReference>
<reference evidence="5" key="1">
    <citation type="submission" date="2020-11" db="EMBL/GenBank/DDBJ databases">
        <title>Nocardioides sp. CBS4Y-1, whole genome shotgun sequence.</title>
        <authorList>
            <person name="Tuo L."/>
        </authorList>
    </citation>
    <scope>NUCLEOTIDE SEQUENCE</scope>
    <source>
        <strain evidence="5">CBS4Y-1</strain>
    </source>
</reference>
<dbReference type="Pfam" id="PF24517">
    <property type="entry name" value="CBM96"/>
    <property type="match status" value="1"/>
</dbReference>
<evidence type="ECO:0000259" key="4">
    <source>
        <dbReference type="Pfam" id="PF24517"/>
    </source>
</evidence>
<evidence type="ECO:0000256" key="2">
    <source>
        <dbReference type="ARBA" id="ARBA00022525"/>
    </source>
</evidence>
<keyword evidence="2" id="KW-0964">Secreted</keyword>
<organism evidence="5 6">
    <name type="scientific">Nocardioides acrostichi</name>
    <dbReference type="NCBI Taxonomy" id="2784339"/>
    <lineage>
        <taxon>Bacteria</taxon>
        <taxon>Bacillati</taxon>
        <taxon>Actinomycetota</taxon>
        <taxon>Actinomycetes</taxon>
        <taxon>Propionibacteriales</taxon>
        <taxon>Nocardioidaceae</taxon>
        <taxon>Nocardioides</taxon>
    </lineage>
</organism>
<keyword evidence="6" id="KW-1185">Reference proteome</keyword>
<evidence type="ECO:0000256" key="1">
    <source>
        <dbReference type="ARBA" id="ARBA00004613"/>
    </source>
</evidence>
<sequence length="555" mass="59295">DTADGAAGGQGLSYSYDVAASAGVVPSVDAAGDVVFTDTTDAQAGPNGDGVVFTIPRAFMVDSAVPEPAYTDAVDYAIDPASDTAGTGWVLTMTPDTAWLADAARVYPVLIDPTVNFGPPATDCWIRSDVGTGSFCGDGSGYLRVGTSTQGAKFRSVMRFDVSNVPTGSVVTSAALELYLDASKSGSSLSASYSVYRAGVDFNTAATWTNSGIESWNGGNPSGTPLGTTTLNGTSSGYRTFTDLGDYAQGWVDQSLPNKGLVVKQTQEDTENVLWFYSSSTTSANDSRRPRFIVDYQTPAVGTDAVGDYTADGPEDSALLSSSSVVADEREVDWIASNLEGDEDPSITPKGCVDDDCQIKQSKYLTVKNHKEGAGNPCTSGDSGCSSQGHPFYTCSAAATRNMVETFTGTDKGEAWFVNKFDLGPQGLEGIKHISKTLRSNWSDEYKHTWVKRTPTGPIKYQARIIADIKHGFPVVQDIATEYLPYWNNHALTHYNIAYGYDKLDKTVAIAEEWNPYFTYGVTPPYGNPYGLHATVPRSKAFAAVYHSPNHAIVF</sequence>
<evidence type="ECO:0000313" key="6">
    <source>
        <dbReference type="Proteomes" id="UP000656804"/>
    </source>
</evidence>
<comment type="subcellular location">
    <subcellularLocation>
        <location evidence="1">Secreted</location>
    </subcellularLocation>
</comment>
<protein>
    <submittedName>
        <fullName evidence="5">DNRLRE domain-containing protein</fullName>
    </submittedName>
</protein>
<gene>
    <name evidence="5" type="ORF">ISG29_20330</name>
</gene>
<dbReference type="EMBL" id="JADIVZ010000023">
    <property type="protein sequence ID" value="MBF4164016.1"/>
    <property type="molecule type" value="Genomic_DNA"/>
</dbReference>
<keyword evidence="3" id="KW-0732">Signal</keyword>
<dbReference type="Proteomes" id="UP000656804">
    <property type="component" value="Unassembled WGS sequence"/>
</dbReference>